<dbReference type="EMBL" id="FOLQ01000012">
    <property type="protein sequence ID" value="SFE26663.1"/>
    <property type="molecule type" value="Genomic_DNA"/>
</dbReference>
<dbReference type="InterPro" id="IPR012910">
    <property type="entry name" value="Plug_dom"/>
</dbReference>
<dbReference type="InterPro" id="IPR041700">
    <property type="entry name" value="OMP_b-brl_3"/>
</dbReference>
<dbReference type="AlphaFoldDB" id="A0A1I1Z841"/>
<feature type="domain" description="TonB-dependent receptor plug" evidence="5">
    <location>
        <begin position="153"/>
        <end position="231"/>
    </location>
</feature>
<dbReference type="Gene3D" id="2.60.40.1120">
    <property type="entry name" value="Carboxypeptidase-like, regulatory domain"/>
    <property type="match status" value="1"/>
</dbReference>
<dbReference type="Gene3D" id="2.40.170.20">
    <property type="entry name" value="TonB-dependent receptor, beta-barrel domain"/>
    <property type="match status" value="1"/>
</dbReference>
<proteinExistence type="predicted"/>
<dbReference type="SUPFAM" id="SSF56935">
    <property type="entry name" value="Porins"/>
    <property type="match status" value="1"/>
</dbReference>
<keyword evidence="2" id="KW-0472">Membrane</keyword>
<dbReference type="InterPro" id="IPR036942">
    <property type="entry name" value="Beta-barrel_TonB_sf"/>
</dbReference>
<dbReference type="PANTHER" id="PTHR40980">
    <property type="entry name" value="PLUG DOMAIN-CONTAINING PROTEIN"/>
    <property type="match status" value="1"/>
</dbReference>
<evidence type="ECO:0000256" key="2">
    <source>
        <dbReference type="ARBA" id="ARBA00023136"/>
    </source>
</evidence>
<keyword evidence="3" id="KW-0998">Cell outer membrane</keyword>
<dbReference type="Pfam" id="PF13620">
    <property type="entry name" value="CarboxypepD_reg"/>
    <property type="match status" value="1"/>
</dbReference>
<dbReference type="InterPro" id="IPR037066">
    <property type="entry name" value="Plug_dom_sf"/>
</dbReference>
<feature type="compositionally biased region" description="Polar residues" evidence="4">
    <location>
        <begin position="12"/>
        <end position="22"/>
    </location>
</feature>
<dbReference type="STRING" id="662367.SAMN05216167_11215"/>
<feature type="region of interest" description="Disordered" evidence="4">
    <location>
        <begin position="1"/>
        <end position="26"/>
    </location>
</feature>
<accession>A0A1I1Z841</accession>
<evidence type="ECO:0000259" key="6">
    <source>
        <dbReference type="Pfam" id="PF14905"/>
    </source>
</evidence>
<dbReference type="Proteomes" id="UP000198598">
    <property type="component" value="Unassembled WGS sequence"/>
</dbReference>
<organism evidence="7 8">
    <name type="scientific">Spirosoma endophyticum</name>
    <dbReference type="NCBI Taxonomy" id="662367"/>
    <lineage>
        <taxon>Bacteria</taxon>
        <taxon>Pseudomonadati</taxon>
        <taxon>Bacteroidota</taxon>
        <taxon>Cytophagia</taxon>
        <taxon>Cytophagales</taxon>
        <taxon>Cytophagaceae</taxon>
        <taxon>Spirosoma</taxon>
    </lineage>
</organism>
<feature type="domain" description="Outer membrane protein beta-barrel" evidence="6">
    <location>
        <begin position="386"/>
        <end position="806"/>
    </location>
</feature>
<reference evidence="7 8" key="1">
    <citation type="submission" date="2016-10" db="EMBL/GenBank/DDBJ databases">
        <authorList>
            <person name="de Groot N.N."/>
        </authorList>
    </citation>
    <scope>NUCLEOTIDE SEQUENCE [LARGE SCALE GENOMIC DNA]</scope>
    <source>
        <strain evidence="7 8">DSM 26130</strain>
    </source>
</reference>
<dbReference type="InterPro" id="IPR008969">
    <property type="entry name" value="CarboxyPept-like_regulatory"/>
</dbReference>
<evidence type="ECO:0000256" key="4">
    <source>
        <dbReference type="SAM" id="MobiDB-lite"/>
    </source>
</evidence>
<evidence type="ECO:0000313" key="7">
    <source>
        <dbReference type="EMBL" id="SFE26663.1"/>
    </source>
</evidence>
<dbReference type="Pfam" id="PF14905">
    <property type="entry name" value="OMP_b-brl_3"/>
    <property type="match status" value="1"/>
</dbReference>
<keyword evidence="8" id="KW-1185">Reference proteome</keyword>
<evidence type="ECO:0000256" key="1">
    <source>
        <dbReference type="ARBA" id="ARBA00004442"/>
    </source>
</evidence>
<gene>
    <name evidence="7" type="ORF">SAMN05216167_11215</name>
</gene>
<dbReference type="GO" id="GO:0009279">
    <property type="term" value="C:cell outer membrane"/>
    <property type="evidence" value="ECO:0007669"/>
    <property type="project" value="UniProtKB-SubCell"/>
</dbReference>
<sequence>MVLAQSPVGAPAQSSDPSSTSIGEIGQKGNAKISGYVVDSTLTRAVEYATIAVYNSLTNKLIDGTVTDDMGKFTLIKLAPGTYRILISFLGYNAKPIDNLVLAKGQSKDLGVVRLSTSTRTLGEVTVAGKKALVEDKVDRLIYNADNDVAAKGGDAIDILRKVPMLSVDPTGNVSLQGSTSVRVLINNKPSSILAGNLADALRQIPADLIKTVEVITSPSAKYDAEGSGGIINIITKKNTLQGLHLDVDGGTGNRNSTLGVNGSFRKGKLGLNLNGNGRIIYNPSASDLNQTTFLASGATPVQTRQRIDAFDKGTFAQYALGLDYDLAKNQSLTAGVRLGIRNLSQDQHQRTNILSSERIAAPSKRDVNTQNLSNSIDVNIDYLHTYEGSSKELSFSTQYSRNNLTNNFEANNLDTLGLIQTRQQNLNDATNQEFILQADYQTPVSKALQLEFGAKNTLRRVTSDYNYLLAGPVTDFVVDPNRPSGLLNYDQNIAAAYLSTTFTLPGGVVLKPGLRYEYTSIQAQTGGSQIGGSSMGRPTPISIPDYGRLLPSINVGKKVGESSSLKVGYTRRIRRPFIDDLNPNFNTANPLNIRVGNPYLKPETVDRIEIGYSTQLKKTYLNFSLYTRLNIDDIQSISQRSDTLVGAVVTRVTNLGKEYNYGTNLFATINLTPHWSVNANLDIMYRFIQGMALDINGLSTTISNQGFRWGGRMDTQVQFDKGWVLQANIGYRGKDIALQGYRIGFAQYSLGARKSFTNKRGSIGLVAENFLTQGMGFTSVLNAAQFNQDYRQYIYNSSVRATFSYKFGSLNGAKVKKNKSLSEEN</sequence>
<dbReference type="SUPFAM" id="SSF49464">
    <property type="entry name" value="Carboxypeptidase regulatory domain-like"/>
    <property type="match status" value="1"/>
</dbReference>
<keyword evidence="7" id="KW-0675">Receptor</keyword>
<dbReference type="PANTHER" id="PTHR40980:SF4">
    <property type="entry name" value="TONB-DEPENDENT RECEPTOR-LIKE BETA-BARREL DOMAIN-CONTAINING PROTEIN"/>
    <property type="match status" value="1"/>
</dbReference>
<name>A0A1I1Z841_9BACT</name>
<evidence type="ECO:0000259" key="5">
    <source>
        <dbReference type="Pfam" id="PF07715"/>
    </source>
</evidence>
<protein>
    <submittedName>
        <fullName evidence="7">Outer membrane receptor proteins, mostly Fe transport</fullName>
    </submittedName>
</protein>
<comment type="subcellular location">
    <subcellularLocation>
        <location evidence="1">Cell outer membrane</location>
    </subcellularLocation>
</comment>
<evidence type="ECO:0000256" key="3">
    <source>
        <dbReference type="ARBA" id="ARBA00023237"/>
    </source>
</evidence>
<dbReference type="Gene3D" id="2.170.130.10">
    <property type="entry name" value="TonB-dependent receptor, plug domain"/>
    <property type="match status" value="1"/>
</dbReference>
<evidence type="ECO:0000313" key="8">
    <source>
        <dbReference type="Proteomes" id="UP000198598"/>
    </source>
</evidence>
<dbReference type="Pfam" id="PF07715">
    <property type="entry name" value="Plug"/>
    <property type="match status" value="1"/>
</dbReference>